<dbReference type="Pfam" id="PF00069">
    <property type="entry name" value="Pkinase"/>
    <property type="match status" value="1"/>
</dbReference>
<dbReference type="InterPro" id="IPR001919">
    <property type="entry name" value="CBD2"/>
</dbReference>
<evidence type="ECO:0000256" key="4">
    <source>
        <dbReference type="ARBA" id="ARBA00022741"/>
    </source>
</evidence>
<organism evidence="12 13">
    <name type="scientific">Dactylosporangium cerinum</name>
    <dbReference type="NCBI Taxonomy" id="1434730"/>
    <lineage>
        <taxon>Bacteria</taxon>
        <taxon>Bacillati</taxon>
        <taxon>Actinomycetota</taxon>
        <taxon>Actinomycetes</taxon>
        <taxon>Micromonosporales</taxon>
        <taxon>Micromonosporaceae</taxon>
        <taxon>Dactylosporangium</taxon>
    </lineage>
</organism>
<dbReference type="InterPro" id="IPR017441">
    <property type="entry name" value="Protein_kinase_ATP_BS"/>
</dbReference>
<keyword evidence="2" id="KW-0723">Serine/threonine-protein kinase</keyword>
<dbReference type="SMART" id="SM00637">
    <property type="entry name" value="CBD_II"/>
    <property type="match status" value="1"/>
</dbReference>
<feature type="binding site" evidence="7">
    <location>
        <position position="34"/>
    </location>
    <ligand>
        <name>ATP</name>
        <dbReference type="ChEBI" id="CHEBI:30616"/>
    </ligand>
</feature>
<proteinExistence type="predicted"/>
<feature type="compositionally biased region" description="Basic and acidic residues" evidence="8">
    <location>
        <begin position="427"/>
        <end position="436"/>
    </location>
</feature>
<dbReference type="PROSITE" id="PS50011">
    <property type="entry name" value="PROTEIN_KINASE_DOM"/>
    <property type="match status" value="1"/>
</dbReference>
<sequence>MSGRYRLIEPIGEGGMSVVWRAYDEVLRRRVAVKLLTTRLPDAGRLRAEAQAAALLSHPNVSAVYDYGVTDDEPFVVMELLDGETLSARLTRGPLPWRAAVEVCAHIAAALSAAHARGLVHRDIKPGNIMLTDTGVKVVDFGIAALAGRPVDGPVVGTPGYLAPERLAGEVGGPAVDVYAVGVVLFESLTGRRPAGIDGLVRDDAELTVPLVPGMPPEVAVLYQECLAVDPGMRPSSTTLASRLAALAGMRAGALDGGPLPSSAEPLSMTGTEDPRTAPPRRGLRAPHAALRTALAGTAVAAAVLAGVALVFGVLKIPGTAMQATPACTVGYRVTQTWHDGATVSLSITNTGRTDITRWALTFDLPNGLRARSGWNGDWRQQGTHVSVAATPDNAYLAAGASVSDVGTNVDGKDAGSVPGHFTLNGERCRSDSPLS</sequence>
<evidence type="ECO:0000259" key="11">
    <source>
        <dbReference type="PROSITE" id="PS51173"/>
    </source>
</evidence>
<reference evidence="13" key="1">
    <citation type="journal article" date="2019" name="Int. J. Syst. Evol. Microbiol.">
        <title>The Global Catalogue of Microorganisms (GCM) 10K type strain sequencing project: providing services to taxonomists for standard genome sequencing and annotation.</title>
        <authorList>
            <consortium name="The Broad Institute Genomics Platform"/>
            <consortium name="The Broad Institute Genome Sequencing Center for Infectious Disease"/>
            <person name="Wu L."/>
            <person name="Ma J."/>
        </authorList>
    </citation>
    <scope>NUCLEOTIDE SEQUENCE [LARGE SCALE GENOMIC DNA]</scope>
    <source>
        <strain evidence="13">CGMCC 4.7152</strain>
    </source>
</reference>
<dbReference type="EMBL" id="JBHSIU010000001">
    <property type="protein sequence ID" value="MFC4996234.1"/>
    <property type="molecule type" value="Genomic_DNA"/>
</dbReference>
<evidence type="ECO:0000256" key="2">
    <source>
        <dbReference type="ARBA" id="ARBA00022527"/>
    </source>
</evidence>
<keyword evidence="9" id="KW-0472">Membrane</keyword>
<gene>
    <name evidence="12" type="ORF">ACFPIJ_00125</name>
</gene>
<evidence type="ECO:0000256" key="5">
    <source>
        <dbReference type="ARBA" id="ARBA00022777"/>
    </source>
</evidence>
<keyword evidence="6 7" id="KW-0067">ATP-binding</keyword>
<keyword evidence="4 7" id="KW-0547">Nucleotide-binding</keyword>
<dbReference type="SUPFAM" id="SSF56112">
    <property type="entry name" value="Protein kinase-like (PK-like)"/>
    <property type="match status" value="1"/>
</dbReference>
<name>A0ABV9VKJ6_9ACTN</name>
<dbReference type="Gene3D" id="2.60.40.290">
    <property type="match status" value="1"/>
</dbReference>
<evidence type="ECO:0000256" key="1">
    <source>
        <dbReference type="ARBA" id="ARBA00012513"/>
    </source>
</evidence>
<evidence type="ECO:0000256" key="7">
    <source>
        <dbReference type="PROSITE-ProRule" id="PRU10141"/>
    </source>
</evidence>
<dbReference type="Pfam" id="PF00553">
    <property type="entry name" value="CBM_2"/>
    <property type="match status" value="1"/>
</dbReference>
<feature type="domain" description="Protein kinase" evidence="10">
    <location>
        <begin position="5"/>
        <end position="247"/>
    </location>
</feature>
<dbReference type="PANTHER" id="PTHR43289">
    <property type="entry name" value="MITOGEN-ACTIVATED PROTEIN KINASE KINASE KINASE 20-RELATED"/>
    <property type="match status" value="1"/>
</dbReference>
<evidence type="ECO:0000259" key="10">
    <source>
        <dbReference type="PROSITE" id="PS50011"/>
    </source>
</evidence>
<dbReference type="EC" id="2.7.11.1" evidence="1"/>
<keyword evidence="9" id="KW-0812">Transmembrane</keyword>
<dbReference type="PANTHER" id="PTHR43289:SF6">
    <property type="entry name" value="SERINE_THREONINE-PROTEIN KINASE NEKL-3"/>
    <property type="match status" value="1"/>
</dbReference>
<comment type="caution">
    <text evidence="12">The sequence shown here is derived from an EMBL/GenBank/DDBJ whole genome shotgun (WGS) entry which is preliminary data.</text>
</comment>
<dbReference type="GO" id="GO:0004674">
    <property type="term" value="F:protein serine/threonine kinase activity"/>
    <property type="evidence" value="ECO:0007669"/>
    <property type="project" value="UniProtKB-EC"/>
</dbReference>
<feature type="domain" description="CBM2" evidence="11">
    <location>
        <begin position="321"/>
        <end position="432"/>
    </location>
</feature>
<evidence type="ECO:0000256" key="3">
    <source>
        <dbReference type="ARBA" id="ARBA00022679"/>
    </source>
</evidence>
<dbReference type="InterPro" id="IPR008271">
    <property type="entry name" value="Ser/Thr_kinase_AS"/>
</dbReference>
<dbReference type="InterPro" id="IPR008965">
    <property type="entry name" value="CBM2/CBM3_carb-bd_dom_sf"/>
</dbReference>
<feature type="transmembrane region" description="Helical" evidence="9">
    <location>
        <begin position="289"/>
        <end position="315"/>
    </location>
</feature>
<keyword evidence="13" id="KW-1185">Reference proteome</keyword>
<dbReference type="Gene3D" id="3.30.200.20">
    <property type="entry name" value="Phosphorylase Kinase, domain 1"/>
    <property type="match status" value="1"/>
</dbReference>
<evidence type="ECO:0000313" key="12">
    <source>
        <dbReference type="EMBL" id="MFC4996234.1"/>
    </source>
</evidence>
<protein>
    <recommendedName>
        <fullName evidence="1">non-specific serine/threonine protein kinase</fullName>
        <ecNumber evidence="1">2.7.11.1</ecNumber>
    </recommendedName>
</protein>
<dbReference type="RefSeq" id="WP_380112429.1">
    <property type="nucleotide sequence ID" value="NZ_JBHSIU010000001.1"/>
</dbReference>
<feature type="region of interest" description="Disordered" evidence="8">
    <location>
        <begin position="410"/>
        <end position="436"/>
    </location>
</feature>
<dbReference type="Gene3D" id="1.10.510.10">
    <property type="entry name" value="Transferase(Phosphotransferase) domain 1"/>
    <property type="match status" value="1"/>
</dbReference>
<dbReference type="PROSITE" id="PS51173">
    <property type="entry name" value="CBM2"/>
    <property type="match status" value="1"/>
</dbReference>
<dbReference type="CDD" id="cd14014">
    <property type="entry name" value="STKc_PknB_like"/>
    <property type="match status" value="1"/>
</dbReference>
<dbReference type="Proteomes" id="UP001595912">
    <property type="component" value="Unassembled WGS sequence"/>
</dbReference>
<dbReference type="SMART" id="SM00220">
    <property type="entry name" value="S_TKc"/>
    <property type="match status" value="1"/>
</dbReference>
<dbReference type="PROSITE" id="PS00108">
    <property type="entry name" value="PROTEIN_KINASE_ST"/>
    <property type="match status" value="1"/>
</dbReference>
<evidence type="ECO:0000256" key="6">
    <source>
        <dbReference type="ARBA" id="ARBA00022840"/>
    </source>
</evidence>
<keyword evidence="5 12" id="KW-0418">Kinase</keyword>
<dbReference type="InterPro" id="IPR012291">
    <property type="entry name" value="CBM2_carb-bd_dom_sf"/>
</dbReference>
<keyword evidence="3 12" id="KW-0808">Transferase</keyword>
<accession>A0ABV9VKJ6</accession>
<feature type="region of interest" description="Disordered" evidence="8">
    <location>
        <begin position="257"/>
        <end position="283"/>
    </location>
</feature>
<dbReference type="SUPFAM" id="SSF49384">
    <property type="entry name" value="Carbohydrate-binding domain"/>
    <property type="match status" value="1"/>
</dbReference>
<evidence type="ECO:0000313" key="13">
    <source>
        <dbReference type="Proteomes" id="UP001595912"/>
    </source>
</evidence>
<keyword evidence="9" id="KW-1133">Transmembrane helix</keyword>
<dbReference type="PROSITE" id="PS00107">
    <property type="entry name" value="PROTEIN_KINASE_ATP"/>
    <property type="match status" value="1"/>
</dbReference>
<dbReference type="InterPro" id="IPR011009">
    <property type="entry name" value="Kinase-like_dom_sf"/>
</dbReference>
<dbReference type="InterPro" id="IPR000719">
    <property type="entry name" value="Prot_kinase_dom"/>
</dbReference>
<evidence type="ECO:0000256" key="9">
    <source>
        <dbReference type="SAM" id="Phobius"/>
    </source>
</evidence>
<evidence type="ECO:0000256" key="8">
    <source>
        <dbReference type="SAM" id="MobiDB-lite"/>
    </source>
</evidence>